<dbReference type="CDD" id="cd05379">
    <property type="entry name" value="CAP_bacterial"/>
    <property type="match status" value="1"/>
</dbReference>
<dbReference type="Gene3D" id="3.40.33.10">
    <property type="entry name" value="CAP"/>
    <property type="match status" value="1"/>
</dbReference>
<evidence type="ECO:0000313" key="4">
    <source>
        <dbReference type="Proteomes" id="UP000178914"/>
    </source>
</evidence>
<keyword evidence="1" id="KW-0812">Transmembrane</keyword>
<dbReference type="InterPro" id="IPR035940">
    <property type="entry name" value="CAP_sf"/>
</dbReference>
<organism evidence="3 4">
    <name type="scientific">Candidatus Roizmanbacteria bacterium RIFCSPLOWO2_01_FULL_42_14</name>
    <dbReference type="NCBI Taxonomy" id="1802068"/>
    <lineage>
        <taxon>Bacteria</taxon>
        <taxon>Candidatus Roizmaniibacteriota</taxon>
    </lineage>
</organism>
<dbReference type="EMBL" id="MGAS01000011">
    <property type="protein sequence ID" value="OGK52179.1"/>
    <property type="molecule type" value="Genomic_DNA"/>
</dbReference>
<dbReference type="SUPFAM" id="SSF55797">
    <property type="entry name" value="PR-1-like"/>
    <property type="match status" value="1"/>
</dbReference>
<proteinExistence type="predicted"/>
<evidence type="ECO:0000259" key="2">
    <source>
        <dbReference type="Pfam" id="PF00188"/>
    </source>
</evidence>
<dbReference type="PANTHER" id="PTHR31157">
    <property type="entry name" value="SCP DOMAIN-CONTAINING PROTEIN"/>
    <property type="match status" value="1"/>
</dbReference>
<evidence type="ECO:0000256" key="1">
    <source>
        <dbReference type="SAM" id="Phobius"/>
    </source>
</evidence>
<feature type="domain" description="SCP" evidence="2">
    <location>
        <begin position="116"/>
        <end position="224"/>
    </location>
</feature>
<keyword evidence="1" id="KW-1133">Transmembrane helix</keyword>
<feature type="transmembrane region" description="Helical" evidence="1">
    <location>
        <begin position="9"/>
        <end position="28"/>
    </location>
</feature>
<keyword evidence="1" id="KW-0472">Membrane</keyword>
<dbReference type="Proteomes" id="UP000178914">
    <property type="component" value="Unassembled WGS sequence"/>
</dbReference>
<dbReference type="STRING" id="1802068.A3B02_01240"/>
<protein>
    <recommendedName>
        <fullName evidence="2">SCP domain-containing protein</fullName>
    </recommendedName>
</protein>
<dbReference type="AlphaFoldDB" id="A0A1F7J989"/>
<dbReference type="PANTHER" id="PTHR31157:SF1">
    <property type="entry name" value="SCP DOMAIN-CONTAINING PROTEIN"/>
    <property type="match status" value="1"/>
</dbReference>
<dbReference type="Pfam" id="PF00188">
    <property type="entry name" value="CAP"/>
    <property type="match status" value="1"/>
</dbReference>
<reference evidence="3 4" key="1">
    <citation type="journal article" date="2016" name="Nat. Commun.">
        <title>Thousands of microbial genomes shed light on interconnected biogeochemical processes in an aquifer system.</title>
        <authorList>
            <person name="Anantharaman K."/>
            <person name="Brown C.T."/>
            <person name="Hug L.A."/>
            <person name="Sharon I."/>
            <person name="Castelle C.J."/>
            <person name="Probst A.J."/>
            <person name="Thomas B.C."/>
            <person name="Singh A."/>
            <person name="Wilkins M.J."/>
            <person name="Karaoz U."/>
            <person name="Brodie E.L."/>
            <person name="Williams K.H."/>
            <person name="Hubbard S.S."/>
            <person name="Banfield J.F."/>
        </authorList>
    </citation>
    <scope>NUCLEOTIDE SEQUENCE [LARGE SCALE GENOMIC DNA]</scope>
</reference>
<evidence type="ECO:0000313" key="3">
    <source>
        <dbReference type="EMBL" id="OGK52179.1"/>
    </source>
</evidence>
<comment type="caution">
    <text evidence="3">The sequence shown here is derived from an EMBL/GenBank/DDBJ whole genome shotgun (WGS) entry which is preliminary data.</text>
</comment>
<accession>A0A1F7J989</accession>
<gene>
    <name evidence="3" type="ORF">A3B02_01240</name>
</gene>
<name>A0A1F7J989_9BACT</name>
<sequence>MKRVSSHNILYSGIALIATLYLGVGIAMNRDHLLTLSKSLTSYKAASLFISSVPTPTPEPTLIISPSPTISLVARKKTIKPQDSSPWGVAEKVDDVTYTIKVGNDAVMTTPQELFNSLNNYRSINGKQSLNWDNTLATYAQQRAEHFKSIGSTDKHSGFNAYLDSGDGFQQLGYRRLGENSYYGGPLNGVHLIEWVFAQSPGHNANQLDSQWTHVGIGVTDTSANLIFGGEGM</sequence>
<dbReference type="InterPro" id="IPR014044">
    <property type="entry name" value="CAP_dom"/>
</dbReference>